<dbReference type="PANTHER" id="PTHR34846">
    <property type="entry name" value="4-CARBOXYMUCONOLACTONE DECARBOXYLASE FAMILY PROTEIN (AFU_ORTHOLOGUE AFUA_6G11590)"/>
    <property type="match status" value="1"/>
</dbReference>
<dbReference type="GO" id="GO:0051920">
    <property type="term" value="F:peroxiredoxin activity"/>
    <property type="evidence" value="ECO:0007669"/>
    <property type="project" value="InterPro"/>
</dbReference>
<dbReference type="PANTHER" id="PTHR34846:SF11">
    <property type="entry name" value="4-CARBOXYMUCONOLACTONE DECARBOXYLASE FAMILY PROTEIN (AFU_ORTHOLOGUE AFUA_6G11590)"/>
    <property type="match status" value="1"/>
</dbReference>
<evidence type="ECO:0000259" key="1">
    <source>
        <dbReference type="Pfam" id="PF02627"/>
    </source>
</evidence>
<dbReference type="EMBL" id="QQAV01000005">
    <property type="protein sequence ID" value="RDI24228.1"/>
    <property type="molecule type" value="Genomic_DNA"/>
</dbReference>
<dbReference type="OrthoDB" id="4704294at2"/>
<organism evidence="2 3">
    <name type="scientific">Pseudacidovorax intermedius</name>
    <dbReference type="NCBI Taxonomy" id="433924"/>
    <lineage>
        <taxon>Bacteria</taxon>
        <taxon>Pseudomonadati</taxon>
        <taxon>Pseudomonadota</taxon>
        <taxon>Betaproteobacteria</taxon>
        <taxon>Burkholderiales</taxon>
        <taxon>Comamonadaceae</taxon>
        <taxon>Pseudacidovorax</taxon>
    </lineage>
</organism>
<sequence length="203" mass="21881">MARIPYFDLSHAPESFQRLLSDRPPLNIYRMVAHGGPTGEGFLGLGSAILRRSSLPAPLRELVILRVGALCGSAYEVFQHRRVAAQAGVPAAQIEAVLSATDGEALAEAFEPLAQQVLRFTDAVVRQVKAPADCFDALSAQLPHQQLMEIVMTIGYYMLVCRVLENFEVDIEDKDPLAGFSQWSGVLGTQAAGATNTAQGDKA</sequence>
<dbReference type="RefSeq" id="WP_114803228.1">
    <property type="nucleotide sequence ID" value="NZ_QQAV01000005.1"/>
</dbReference>
<comment type="caution">
    <text evidence="2">The sequence shown here is derived from an EMBL/GenBank/DDBJ whole genome shotgun (WGS) entry which is preliminary data.</text>
</comment>
<dbReference type="AlphaFoldDB" id="A0A370FHL8"/>
<protein>
    <submittedName>
        <fullName evidence="2">Carboxymuconolactone decarboxylase family protein</fullName>
    </submittedName>
</protein>
<dbReference type="InterPro" id="IPR003779">
    <property type="entry name" value="CMD-like"/>
</dbReference>
<dbReference type="Gene3D" id="1.20.1290.10">
    <property type="entry name" value="AhpD-like"/>
    <property type="match status" value="1"/>
</dbReference>
<dbReference type="InterPro" id="IPR029032">
    <property type="entry name" value="AhpD-like"/>
</dbReference>
<evidence type="ECO:0000313" key="3">
    <source>
        <dbReference type="Proteomes" id="UP000255265"/>
    </source>
</evidence>
<evidence type="ECO:0000313" key="2">
    <source>
        <dbReference type="EMBL" id="RDI24228.1"/>
    </source>
</evidence>
<gene>
    <name evidence="2" type="ORF">DFR41_105143</name>
</gene>
<dbReference type="Pfam" id="PF02627">
    <property type="entry name" value="CMD"/>
    <property type="match status" value="1"/>
</dbReference>
<proteinExistence type="predicted"/>
<reference evidence="2 3" key="1">
    <citation type="submission" date="2018-07" db="EMBL/GenBank/DDBJ databases">
        <title>Genomic Encyclopedia of Type Strains, Phase IV (KMG-IV): sequencing the most valuable type-strain genomes for metagenomic binning, comparative biology and taxonomic classification.</title>
        <authorList>
            <person name="Goeker M."/>
        </authorList>
    </citation>
    <scope>NUCLEOTIDE SEQUENCE [LARGE SCALE GENOMIC DNA]</scope>
    <source>
        <strain evidence="2 3">DSM 21352</strain>
    </source>
</reference>
<feature type="domain" description="Carboxymuconolactone decarboxylase-like" evidence="1">
    <location>
        <begin position="40"/>
        <end position="100"/>
    </location>
</feature>
<name>A0A370FHL8_9BURK</name>
<accession>A0A370FHL8</accession>
<dbReference type="Proteomes" id="UP000255265">
    <property type="component" value="Unassembled WGS sequence"/>
</dbReference>
<dbReference type="SUPFAM" id="SSF69118">
    <property type="entry name" value="AhpD-like"/>
    <property type="match status" value="1"/>
</dbReference>
<keyword evidence="3" id="KW-1185">Reference proteome</keyword>